<gene>
    <name evidence="1" type="ORF">APX70_03649</name>
</gene>
<reference evidence="1 2" key="1">
    <citation type="submission" date="2018-08" db="EMBL/GenBank/DDBJ databases">
        <title>Recombination of ecologically and evolutionarily significant loci maintains genetic cohesion in the Pseudomonas syringae species complex.</title>
        <authorList>
            <person name="Dillon M."/>
            <person name="Thakur S."/>
            <person name="Almeida R.N.D."/>
            <person name="Weir B.S."/>
            <person name="Guttman D.S."/>
        </authorList>
    </citation>
    <scope>NUCLEOTIDE SEQUENCE [LARGE SCALE GENOMIC DNA]</scope>
    <source>
        <strain evidence="1 2">88_10</strain>
    </source>
</reference>
<protein>
    <submittedName>
        <fullName evidence="1">Sigma-54-binding protein</fullName>
    </submittedName>
</protein>
<dbReference type="AlphaFoldDB" id="A0A3M3AZU4"/>
<comment type="caution">
    <text evidence="1">The sequence shown here is derived from an EMBL/GenBank/DDBJ whole genome shotgun (WGS) entry which is preliminary data.</text>
</comment>
<proteinExistence type="predicted"/>
<accession>A0A3M3AZU4</accession>
<name>A0A3M3AZU4_PSEYM</name>
<organism evidence="1 2">
    <name type="scientific">Pseudomonas syringae pv. maculicola</name>
    <dbReference type="NCBI Taxonomy" id="59511"/>
    <lineage>
        <taxon>Bacteria</taxon>
        <taxon>Pseudomonadati</taxon>
        <taxon>Pseudomonadota</taxon>
        <taxon>Gammaproteobacteria</taxon>
        <taxon>Pseudomonadales</taxon>
        <taxon>Pseudomonadaceae</taxon>
        <taxon>Pseudomonas</taxon>
    </lineage>
</organism>
<evidence type="ECO:0000313" key="2">
    <source>
        <dbReference type="Proteomes" id="UP000282378"/>
    </source>
</evidence>
<evidence type="ECO:0000313" key="1">
    <source>
        <dbReference type="EMBL" id="RMM05977.1"/>
    </source>
</evidence>
<feature type="non-terminal residue" evidence="1">
    <location>
        <position position="1"/>
    </location>
</feature>
<dbReference type="Proteomes" id="UP000282378">
    <property type="component" value="Unassembled WGS sequence"/>
</dbReference>
<sequence>PAAALAIAAWLLTLYLTRTSSLAALIATPLTLIERQAKLLVSSGDREQLSALRQLLESVTSQLEQSPA</sequence>
<dbReference type="EMBL" id="RBNL01000208">
    <property type="protein sequence ID" value="RMM05977.1"/>
    <property type="molecule type" value="Genomic_DNA"/>
</dbReference>